<sequence>MTGRVVHFEIPFDDAARAKDFYRDVFGWRLQDMPEWDYVTVSSGPTRDDGTATEPGYIGGGMTPRSAVNRATVITIDTDDADASLAAVAAHGGEVLQEKLPVGDMGFAAYFRDPEGNVVGLWQDAARPAT</sequence>
<evidence type="ECO:0000259" key="2">
    <source>
        <dbReference type="PROSITE" id="PS51819"/>
    </source>
</evidence>
<dbReference type="CDD" id="cd07247">
    <property type="entry name" value="SgaA_N_like"/>
    <property type="match status" value="1"/>
</dbReference>
<proteinExistence type="predicted"/>
<gene>
    <name evidence="3" type="ORF">GCM10022262_27770</name>
</gene>
<feature type="domain" description="VOC" evidence="2">
    <location>
        <begin position="4"/>
        <end position="124"/>
    </location>
</feature>
<feature type="region of interest" description="Disordered" evidence="1">
    <location>
        <begin position="41"/>
        <end position="64"/>
    </location>
</feature>
<evidence type="ECO:0000313" key="3">
    <source>
        <dbReference type="EMBL" id="GAA4288417.1"/>
    </source>
</evidence>
<dbReference type="InterPro" id="IPR052164">
    <property type="entry name" value="Anthracycline_SecMetBiosynth"/>
</dbReference>
<dbReference type="Pfam" id="PF22677">
    <property type="entry name" value="Ble-like_N"/>
    <property type="match status" value="1"/>
</dbReference>
<organism evidence="3 4">
    <name type="scientific">Georgenia daeguensis</name>
    <dbReference type="NCBI Taxonomy" id="908355"/>
    <lineage>
        <taxon>Bacteria</taxon>
        <taxon>Bacillati</taxon>
        <taxon>Actinomycetota</taxon>
        <taxon>Actinomycetes</taxon>
        <taxon>Micrococcales</taxon>
        <taxon>Bogoriellaceae</taxon>
        <taxon>Georgenia</taxon>
    </lineage>
</organism>
<name>A0ABP8EXI3_9MICO</name>
<dbReference type="Proteomes" id="UP001499841">
    <property type="component" value="Unassembled WGS sequence"/>
</dbReference>
<dbReference type="RefSeq" id="WP_345042321.1">
    <property type="nucleotide sequence ID" value="NZ_BAABBA010000014.1"/>
</dbReference>
<dbReference type="InterPro" id="IPR037523">
    <property type="entry name" value="VOC_core"/>
</dbReference>
<protein>
    <submittedName>
        <fullName evidence="3">VOC family protein</fullName>
    </submittedName>
</protein>
<evidence type="ECO:0000313" key="4">
    <source>
        <dbReference type="Proteomes" id="UP001499841"/>
    </source>
</evidence>
<dbReference type="EMBL" id="BAABBA010000014">
    <property type="protein sequence ID" value="GAA4288417.1"/>
    <property type="molecule type" value="Genomic_DNA"/>
</dbReference>
<dbReference type="PANTHER" id="PTHR33993">
    <property type="entry name" value="GLYOXALASE-RELATED"/>
    <property type="match status" value="1"/>
</dbReference>
<comment type="caution">
    <text evidence="3">The sequence shown here is derived from an EMBL/GenBank/DDBJ whole genome shotgun (WGS) entry which is preliminary data.</text>
</comment>
<dbReference type="InterPro" id="IPR029068">
    <property type="entry name" value="Glyas_Bleomycin-R_OHBP_Dase"/>
</dbReference>
<keyword evidence="4" id="KW-1185">Reference proteome</keyword>
<dbReference type="PROSITE" id="PS51819">
    <property type="entry name" value="VOC"/>
    <property type="match status" value="1"/>
</dbReference>
<evidence type="ECO:0000256" key="1">
    <source>
        <dbReference type="SAM" id="MobiDB-lite"/>
    </source>
</evidence>
<dbReference type="SUPFAM" id="SSF54593">
    <property type="entry name" value="Glyoxalase/Bleomycin resistance protein/Dihydroxybiphenyl dioxygenase"/>
    <property type="match status" value="1"/>
</dbReference>
<reference evidence="4" key="1">
    <citation type="journal article" date="2019" name="Int. J. Syst. Evol. Microbiol.">
        <title>The Global Catalogue of Microorganisms (GCM) 10K type strain sequencing project: providing services to taxonomists for standard genome sequencing and annotation.</title>
        <authorList>
            <consortium name="The Broad Institute Genomics Platform"/>
            <consortium name="The Broad Institute Genome Sequencing Center for Infectious Disease"/>
            <person name="Wu L."/>
            <person name="Ma J."/>
        </authorList>
    </citation>
    <scope>NUCLEOTIDE SEQUENCE [LARGE SCALE GENOMIC DNA]</scope>
    <source>
        <strain evidence="4">JCM 17459</strain>
    </source>
</reference>
<accession>A0ABP8EXI3</accession>
<dbReference type="InterPro" id="IPR053863">
    <property type="entry name" value="Glyoxy/Ble-like_N"/>
</dbReference>
<dbReference type="PANTHER" id="PTHR33993:SF2">
    <property type="entry name" value="VOC DOMAIN-CONTAINING PROTEIN"/>
    <property type="match status" value="1"/>
</dbReference>
<dbReference type="Gene3D" id="3.10.180.10">
    <property type="entry name" value="2,3-Dihydroxybiphenyl 1,2-Dioxygenase, domain 1"/>
    <property type="match status" value="1"/>
</dbReference>